<keyword evidence="3" id="KW-1185">Reference proteome</keyword>
<dbReference type="AlphaFoldDB" id="A0A370NH88"/>
<dbReference type="Proteomes" id="UP000255165">
    <property type="component" value="Unassembled WGS sequence"/>
</dbReference>
<gene>
    <name evidence="2" type="ORF">DN412_39630</name>
</gene>
<feature type="domain" description="Tn3 transposase DDE" evidence="1">
    <location>
        <begin position="42"/>
        <end position="192"/>
    </location>
</feature>
<reference evidence="3" key="1">
    <citation type="submission" date="2018-06" db="EMBL/GenBank/DDBJ databases">
        <authorList>
            <person name="Feng T."/>
            <person name="Jeon C.O."/>
        </authorList>
    </citation>
    <scope>NUCLEOTIDE SEQUENCE [LARGE SCALE GENOMIC DNA]</scope>
    <source>
        <strain evidence="3">S23</strain>
    </source>
</reference>
<dbReference type="Pfam" id="PF01526">
    <property type="entry name" value="DDE_Tnp_Tn3"/>
    <property type="match status" value="1"/>
</dbReference>
<evidence type="ECO:0000313" key="2">
    <source>
        <dbReference type="EMBL" id="RDK04976.1"/>
    </source>
</evidence>
<sequence length="215" mass="24297">MICVPACATWPSEISTCLASSRFRRAWSPPLSGASRSPPSSDGWDELVRLAASIRSGRVSASLAMQRFGAAAQGDPLHRAVEHLGRLLRTVFLCDYIAIEEFRREIRTLLNRGESVHHLQRAIYYGKVSHERGRRRDELKVISGSHALLARNTAQMQSVVDRLRKEGQVIEDGWLRRMGPVHVSHINFRGTFRFPVERYADALLQRSRTATHRSA</sequence>
<dbReference type="GO" id="GO:0006313">
    <property type="term" value="P:DNA transposition"/>
    <property type="evidence" value="ECO:0007669"/>
    <property type="project" value="InterPro"/>
</dbReference>
<organism evidence="2 3">
    <name type="scientific">Cupriavidus lacunae</name>
    <dbReference type="NCBI Taxonomy" id="2666307"/>
    <lineage>
        <taxon>Bacteria</taxon>
        <taxon>Pseudomonadati</taxon>
        <taxon>Pseudomonadota</taxon>
        <taxon>Betaproteobacteria</taxon>
        <taxon>Burkholderiales</taxon>
        <taxon>Burkholderiaceae</taxon>
        <taxon>Cupriavidus</taxon>
    </lineage>
</organism>
<name>A0A370NH88_9BURK</name>
<dbReference type="InterPro" id="IPR002513">
    <property type="entry name" value="Tn3_Tnp_DDE_dom"/>
</dbReference>
<dbReference type="EMBL" id="QKWJ01000123">
    <property type="protein sequence ID" value="RDK04976.1"/>
    <property type="molecule type" value="Genomic_DNA"/>
</dbReference>
<protein>
    <recommendedName>
        <fullName evidence="1">Tn3 transposase DDE domain-containing protein</fullName>
    </recommendedName>
</protein>
<dbReference type="GO" id="GO:0004803">
    <property type="term" value="F:transposase activity"/>
    <property type="evidence" value="ECO:0007669"/>
    <property type="project" value="InterPro"/>
</dbReference>
<accession>A0A370NH88</accession>
<comment type="caution">
    <text evidence="2">The sequence shown here is derived from an EMBL/GenBank/DDBJ whole genome shotgun (WGS) entry which is preliminary data.</text>
</comment>
<evidence type="ECO:0000313" key="3">
    <source>
        <dbReference type="Proteomes" id="UP000255165"/>
    </source>
</evidence>
<proteinExistence type="predicted"/>
<evidence type="ECO:0000259" key="1">
    <source>
        <dbReference type="Pfam" id="PF01526"/>
    </source>
</evidence>